<feature type="compositionally biased region" description="Polar residues" evidence="2">
    <location>
        <begin position="219"/>
        <end position="235"/>
    </location>
</feature>
<protein>
    <submittedName>
        <fullName evidence="3">Uncharacterized protein</fullName>
    </submittedName>
</protein>
<sequence>MSRDEFYQKYAKNVVAVAFAAWAGKVSHRKQGEEHLRSVSLSLDRQLLGRAFDAFVDGCHISKRRDSQSKHVVGKLQKWRLNKYFQAWICFMQLQAQKKMGRLQEHIVQVEKENDRVRQENQRLAHVIDSGDWGRKRIAELLQAGQKHHVRNKLLVKGASSFNSLIKAMKDDVLKNGNDSELLYSIDKLAMDEVTVFPDGDLHVKAVPSFNRGKGSWPSRHSSPGSTKSQQTTHAEVTHQGRRSPTPANKSKIRPKTPVQASSNHQEVPVTPVTPRYVRSRTPIKGRAYVSGSRVGMFSFLISKILWVAKLRGKTTGPGVPIKEFRKHLEYLAHSGMLEPNRKRSSAIVKE</sequence>
<name>A0A176WEP3_MARPO</name>
<dbReference type="Proteomes" id="UP000077202">
    <property type="component" value="Unassembled WGS sequence"/>
</dbReference>
<dbReference type="AlphaFoldDB" id="A0A176WEP3"/>
<evidence type="ECO:0000313" key="3">
    <source>
        <dbReference type="EMBL" id="OAE30822.1"/>
    </source>
</evidence>
<reference evidence="3" key="1">
    <citation type="submission" date="2016-03" db="EMBL/GenBank/DDBJ databases">
        <title>Mechanisms controlling the formation of the plant cell surface in tip-growing cells are functionally conserved among land plants.</title>
        <authorList>
            <person name="Honkanen S."/>
            <person name="Jones V.A."/>
            <person name="Morieri G."/>
            <person name="Champion C."/>
            <person name="Hetherington A.J."/>
            <person name="Kelly S."/>
            <person name="Saint-Marcoux D."/>
            <person name="Proust H."/>
            <person name="Prescott H."/>
            <person name="Dolan L."/>
        </authorList>
    </citation>
    <scope>NUCLEOTIDE SEQUENCE [LARGE SCALE GENOMIC DNA]</scope>
    <source>
        <tissue evidence="3">Whole gametophyte</tissue>
    </source>
</reference>
<evidence type="ECO:0000256" key="2">
    <source>
        <dbReference type="SAM" id="MobiDB-lite"/>
    </source>
</evidence>
<proteinExistence type="predicted"/>
<comment type="caution">
    <text evidence="3">The sequence shown here is derived from an EMBL/GenBank/DDBJ whole genome shotgun (WGS) entry which is preliminary data.</text>
</comment>
<feature type="region of interest" description="Disordered" evidence="2">
    <location>
        <begin position="209"/>
        <end position="274"/>
    </location>
</feature>
<feature type="coiled-coil region" evidence="1">
    <location>
        <begin position="100"/>
        <end position="127"/>
    </location>
</feature>
<evidence type="ECO:0000256" key="1">
    <source>
        <dbReference type="SAM" id="Coils"/>
    </source>
</evidence>
<organism evidence="3 4">
    <name type="scientific">Marchantia polymorpha subsp. ruderalis</name>
    <dbReference type="NCBI Taxonomy" id="1480154"/>
    <lineage>
        <taxon>Eukaryota</taxon>
        <taxon>Viridiplantae</taxon>
        <taxon>Streptophyta</taxon>
        <taxon>Embryophyta</taxon>
        <taxon>Marchantiophyta</taxon>
        <taxon>Marchantiopsida</taxon>
        <taxon>Marchantiidae</taxon>
        <taxon>Marchantiales</taxon>
        <taxon>Marchantiaceae</taxon>
        <taxon>Marchantia</taxon>
    </lineage>
</organism>
<keyword evidence="1" id="KW-0175">Coiled coil</keyword>
<gene>
    <name evidence="3" type="ORF">AXG93_857s1250</name>
</gene>
<dbReference type="EMBL" id="LVLJ01001235">
    <property type="protein sequence ID" value="OAE30822.1"/>
    <property type="molecule type" value="Genomic_DNA"/>
</dbReference>
<evidence type="ECO:0000313" key="4">
    <source>
        <dbReference type="Proteomes" id="UP000077202"/>
    </source>
</evidence>
<accession>A0A176WEP3</accession>
<keyword evidence="4" id="KW-1185">Reference proteome</keyword>